<name>D7A2U9_ANCN5</name>
<dbReference type="EMBL" id="CP002026">
    <property type="protein sequence ID" value="ADH91629.1"/>
    <property type="molecule type" value="Genomic_DNA"/>
</dbReference>
<evidence type="ECO:0000313" key="3">
    <source>
        <dbReference type="Proteomes" id="UP000006633"/>
    </source>
</evidence>
<proteinExistence type="predicted"/>
<dbReference type="OrthoDB" id="8453001at2"/>
<accession>D7A2U9</accession>
<dbReference type="RefSeq" id="WP_013169127.1">
    <property type="nucleotide sequence ID" value="NC_014217.1"/>
</dbReference>
<dbReference type="HOGENOM" id="CLU_2119615_0_0_5"/>
<dbReference type="eggNOG" id="ENOG50314TQ">
    <property type="taxonomic scope" value="Bacteria"/>
</dbReference>
<evidence type="ECO:0000256" key="1">
    <source>
        <dbReference type="SAM" id="SignalP"/>
    </source>
</evidence>
<reference evidence="2 3" key="1">
    <citation type="journal article" date="2012" name="Stand. Genomic Sci.">
        <title>Complete genome sequence of the facultatively chemolithoautotrophic and methylotrophic alpha Proteobacterium Starkeya novella type strain (ATCC 8093(T)).</title>
        <authorList>
            <person name="Kappler U."/>
            <person name="Davenport K."/>
            <person name="Beatson S."/>
            <person name="Lucas S."/>
            <person name="Lapidus A."/>
            <person name="Copeland A."/>
            <person name="Berry K.W."/>
            <person name="Glavina Del Rio T."/>
            <person name="Hammon N."/>
            <person name="Dalin E."/>
            <person name="Tice H."/>
            <person name="Pitluck S."/>
            <person name="Richardson P."/>
            <person name="Bruce D."/>
            <person name="Goodwin L.A."/>
            <person name="Han C."/>
            <person name="Tapia R."/>
            <person name="Detter J.C."/>
            <person name="Chang Y.J."/>
            <person name="Jeffries C.D."/>
            <person name="Land M."/>
            <person name="Hauser L."/>
            <person name="Kyrpides N.C."/>
            <person name="Goker M."/>
            <person name="Ivanova N."/>
            <person name="Klenk H.P."/>
            <person name="Woyke T."/>
        </authorList>
    </citation>
    <scope>NUCLEOTIDE SEQUENCE [LARGE SCALE GENOMIC DNA]</scope>
    <source>
        <strain evidence="3">ATCC 8093 / DSM 506 / JCM 20403 / CCM 1077 / IAM 12100 / NBRC 12443 / NCIMB 10456</strain>
    </source>
</reference>
<dbReference type="KEGG" id="sno:Snov_4371"/>
<dbReference type="AlphaFoldDB" id="D7A2U9"/>
<protein>
    <submittedName>
        <fullName evidence="2">Uncharacterized protein</fullName>
    </submittedName>
</protein>
<organism evidence="2 3">
    <name type="scientific">Ancylobacter novellus (strain ATCC 8093 / DSM 506 / JCM 20403 / CCM 1077 / IAM 12100 / NBRC 12443 / NCIMB 10456)</name>
    <name type="common">Starkeya novella</name>
    <dbReference type="NCBI Taxonomy" id="639283"/>
    <lineage>
        <taxon>Bacteria</taxon>
        <taxon>Pseudomonadati</taxon>
        <taxon>Pseudomonadota</taxon>
        <taxon>Alphaproteobacteria</taxon>
        <taxon>Hyphomicrobiales</taxon>
        <taxon>Xanthobacteraceae</taxon>
        <taxon>Ancylobacter</taxon>
    </lineage>
</organism>
<feature type="signal peptide" evidence="1">
    <location>
        <begin position="1"/>
        <end position="20"/>
    </location>
</feature>
<gene>
    <name evidence="2" type="ordered locus">Snov_4371</name>
</gene>
<evidence type="ECO:0000313" key="2">
    <source>
        <dbReference type="EMBL" id="ADH91629.1"/>
    </source>
</evidence>
<keyword evidence="3" id="KW-1185">Reference proteome</keyword>
<dbReference type="Proteomes" id="UP000006633">
    <property type="component" value="Chromosome"/>
</dbReference>
<keyword evidence="1" id="KW-0732">Signal</keyword>
<feature type="chain" id="PRO_5003092245" evidence="1">
    <location>
        <begin position="21"/>
        <end position="114"/>
    </location>
</feature>
<sequence length="114" mass="11276">MYLVARQAFALLAVSTLATAAYTAETGLTLQQGDIFTNDVGTVMAVSVVNGTANTVGSVAVNCAFTAGGKAVGSAGTTIYNVVAGEKGQDQVHLMGAKADAASCTITSTTAPAN</sequence>